<keyword evidence="2" id="KW-0597">Phosphoprotein</keyword>
<gene>
    <name evidence="7" type="ORF">BP6252_07505</name>
</gene>
<name>A0A3D8RA64_9HELO</name>
<evidence type="ECO:0000256" key="2">
    <source>
        <dbReference type="ARBA" id="ARBA00022553"/>
    </source>
</evidence>
<dbReference type="SUPFAM" id="SSF56801">
    <property type="entry name" value="Acetyl-CoA synthetase-like"/>
    <property type="match status" value="2"/>
</dbReference>
<proteinExistence type="inferred from homology"/>
<dbReference type="InterPro" id="IPR009081">
    <property type="entry name" value="PP-bd_ACP"/>
</dbReference>
<comment type="similarity">
    <text evidence="4">Belongs to the NRP synthetase family.</text>
</comment>
<dbReference type="STRING" id="1849047.A0A3D8RA64"/>
<dbReference type="Gene3D" id="3.30.559.10">
    <property type="entry name" value="Chloramphenicol acetyltransferase-like domain"/>
    <property type="match status" value="2"/>
</dbReference>
<dbReference type="Gene3D" id="3.30.300.30">
    <property type="match status" value="2"/>
</dbReference>
<dbReference type="InterPro" id="IPR006162">
    <property type="entry name" value="Ppantetheine_attach_site"/>
</dbReference>
<dbReference type="PROSITE" id="PS00455">
    <property type="entry name" value="AMP_BINDING"/>
    <property type="match status" value="2"/>
</dbReference>
<protein>
    <submittedName>
        <fullName evidence="7">Putative non-ribosomal peptide synthetase GliP</fullName>
    </submittedName>
</protein>
<keyword evidence="8" id="KW-1185">Reference proteome</keyword>
<dbReference type="CDD" id="cd19537">
    <property type="entry name" value="C_NRPS-like"/>
    <property type="match status" value="1"/>
</dbReference>
<dbReference type="InterPro" id="IPR001242">
    <property type="entry name" value="Condensation_dom"/>
</dbReference>
<evidence type="ECO:0000313" key="7">
    <source>
        <dbReference type="EMBL" id="RDW70942.1"/>
    </source>
</evidence>
<dbReference type="GO" id="GO:0005737">
    <property type="term" value="C:cytoplasm"/>
    <property type="evidence" value="ECO:0007669"/>
    <property type="project" value="TreeGrafter"/>
</dbReference>
<dbReference type="Pfam" id="PF00550">
    <property type="entry name" value="PP-binding"/>
    <property type="match status" value="2"/>
</dbReference>
<keyword evidence="1" id="KW-0596">Phosphopantetheine</keyword>
<dbReference type="InterPro" id="IPR020845">
    <property type="entry name" value="AMP-binding_CS"/>
</dbReference>
<dbReference type="InterPro" id="IPR023213">
    <property type="entry name" value="CAT-like_dom_sf"/>
</dbReference>
<dbReference type="Pfam" id="PF00668">
    <property type="entry name" value="Condensation"/>
    <property type="match status" value="2"/>
</dbReference>
<evidence type="ECO:0000259" key="6">
    <source>
        <dbReference type="PROSITE" id="PS50075"/>
    </source>
</evidence>
<dbReference type="Pfam" id="PF00501">
    <property type="entry name" value="AMP-binding"/>
    <property type="match status" value="2"/>
</dbReference>
<sequence>MACVPQTLVELLSQSARKYGQQIAIDHEDGVITYSGLESLSTAFAQRLRSHGVKTGDHISLLTAHGTRNVVAILGILKAGACYIPMDQDTWSAERINTVLDTIDSRVIVNTTEVTFRHSGSKVIHFLDLKDIEYASGDGYNEPEATQSSLACIIFTSGSTGKPKGVMIPHRAIVNYALTSPFNMNVGPTDRVLHILSVAFDASTGMLFSILAGGGAIVPATKLNLMTKALSCSILACTPSILATLPPPSQGTGEDNKPFIEYRKLHTVLLGGEAIPGELLDNWCSPKVKILNAYGPTETTVASLMHIIEHAEDSRNRNNSIIGKAMPNGPVYIIDDDLNQLTEQGQEGEIIISGQGLADGYFNDEEKTKKAFIIWAGQRAYRTGDYGRWTNDNLGNLVIEFRGRRDRVVKNRGFLVNIEADVEAPMAAMGFGIQGVHVALLRRKLVALVFPETIDTRKLRKQMLEKFSAYMVPDRIEAVERLPTTANGKIDSKKVLQLLEDMHLVEDTKGEPLGQDVQGRKWEIVNESATKVLGLPNSCLLKPHSNLFVLGASSLDIMTFVSLCHSSNLQISPRQVYTLQTLEAISDSAHMITEARGQVEDSKSSPQQVASTKPSPNAFSAQIGGDTVAPMTTLQLQLAEPTKAINGRNTNQICLRYDLKYAEALESSWWKVWTSEPVFRTQFHMECGLGIQVVRHRPLMLPEVAQYSDRVAYKKAMLNEPLSVGLGSRLKINKYIPEPGVDHAGEVVVIWTVHHCLVDGYAMAAILSKVEAVAAGSPLEQSPSFVTAAWDLIEKQNAADGITREFWQTYLRDVPIIETIGLPLPSSGDSGLACEIKFSSTVQMPTLRRSASENKVTLATLFYTAWAMVVSKYTDREAVTVGAVVSGRQTPLVSQTAVGTLMANLPLKVRIKADWSVSQLLRETMEGLSQISEFSWSTPDQINHRLSSVIALQYDYPEYELSIPRLSTECFENTAFPLNLLVEEEGIFRLVFDSSVYSQNSAEDITKHFQNALQALCECRNVKDCMPKIISERENDRILREWNSSESIFENQDANVQEAFSKSCQLHADLSAVELGQQILTYSQLRALANKVAITIQRTFPLQKPIAIHADGSINWLIGILGILKAGHAYCPLDPQYTFSRRVAVCHAAEVAGVVFPFTNQSCESPLPGHPGVVVEEVIQDDMIVEDICYRSDPSSDAIIVFTSGTTGAPKGVPISHRGLLALQSNPEATMFSSPGKRIAQMMAPAFDYCANEIFSALLHGGTLILRDPADLYSHLKTVDAATLTPSLMGALNPNDYPRLRTIYATGEPVTPGLVKQWGRQREFYNAYGPAEASICVSFTKMKVGEPITIGRAIRTARMYVLDRNRCHQVVGALGELYLAGVQVSRGYLNSEEQKRMRFVPDPWFPGQVMYKTGDFCRWTHNGQVSYVGRLDRQVKIRGFRVELPSVEQQIYVSDSKVSLAAVLVVNDALVAVVKPASVDTERLGRRLQHQLPPTWIPQRWVAVDHFPLTANKKLDLQALQSSLGRGGARSTSIEALHGHVAEQIAQEWRNLLKLPLDTTISPSERFSQLGGHSILQIQLAVRLASRFRITISVRDTLLADTLRDLVDLVQARQSDYSKHGELQNSVALAKSNALSPLESYQFSSYKIATSATTFNIPVLISLRGSFSRKDLIAAINNVLASNEIYRSNYSDGDDNKPRRSLRSAPPRVHECVVSDLESEVNHKFILCQEELIRVHFWDDKLLIVVSHILADLNSLQNFFGQVSSVFNGAILPGSKVIDYTGLQRWIQPVSLEDIDFWRNELLGARHQLVLERHKSRTVFFDGISEVIQLPSGLTGELLRTVHEQRVTRHQLATGAVSLVLQHITSTNDIVLGAPYSGRTSAAEQEAMGLLLDRLPIRINNVSDDMSIASFLRHVRGASQAALAHAIPFSTLLDILGADQQAESESSTHPVFEAMVTFHLDKGPQELLCIPDCTVSAIPVHASGSKFLLMFEWTEYAEDDWRLRIEYDSYSLSTQTIELIKNTLDAVLKGLCSEKTISALRRTLP</sequence>
<reference evidence="7 8" key="1">
    <citation type="journal article" date="2018" name="IMA Fungus">
        <title>IMA Genome-F 9: Draft genome sequence of Annulohypoxylon stygium, Aspergillus mulundensis, Berkeleyomyces basicola (syn. Thielaviopsis basicola), Ceratocystis smalleyi, two Cercospora beticola strains, Coleophoma cylindrospora, Fusarium fracticaudum, Phialophora cf. hyalina, and Morchella septimelata.</title>
        <authorList>
            <person name="Wingfield B.D."/>
            <person name="Bills G.F."/>
            <person name="Dong Y."/>
            <person name="Huang W."/>
            <person name="Nel W.J."/>
            <person name="Swalarsk-Parry B.S."/>
            <person name="Vaghefi N."/>
            <person name="Wilken P.M."/>
            <person name="An Z."/>
            <person name="de Beer Z.W."/>
            <person name="De Vos L."/>
            <person name="Chen L."/>
            <person name="Duong T.A."/>
            <person name="Gao Y."/>
            <person name="Hammerbacher A."/>
            <person name="Kikkert J.R."/>
            <person name="Li Y."/>
            <person name="Li H."/>
            <person name="Li K."/>
            <person name="Li Q."/>
            <person name="Liu X."/>
            <person name="Ma X."/>
            <person name="Naidoo K."/>
            <person name="Pethybridge S.J."/>
            <person name="Sun J."/>
            <person name="Steenkamp E.T."/>
            <person name="van der Nest M.A."/>
            <person name="van Wyk S."/>
            <person name="Wingfield M.J."/>
            <person name="Xiong C."/>
            <person name="Yue Q."/>
            <person name="Zhang X."/>
        </authorList>
    </citation>
    <scope>NUCLEOTIDE SEQUENCE [LARGE SCALE GENOMIC DNA]</scope>
    <source>
        <strain evidence="7 8">BP6252</strain>
    </source>
</reference>
<dbReference type="GO" id="GO:0043041">
    <property type="term" value="P:amino acid activation for nonribosomal peptide biosynthetic process"/>
    <property type="evidence" value="ECO:0007669"/>
    <property type="project" value="TreeGrafter"/>
</dbReference>
<dbReference type="OrthoDB" id="416786at2759"/>
<feature type="region of interest" description="Disordered" evidence="5">
    <location>
        <begin position="595"/>
        <end position="622"/>
    </location>
</feature>
<dbReference type="InterPro" id="IPR000873">
    <property type="entry name" value="AMP-dep_synth/lig_dom"/>
</dbReference>
<dbReference type="InterPro" id="IPR042099">
    <property type="entry name" value="ANL_N_sf"/>
</dbReference>
<dbReference type="InterPro" id="IPR036736">
    <property type="entry name" value="ACP-like_sf"/>
</dbReference>
<dbReference type="InterPro" id="IPR045851">
    <property type="entry name" value="AMP-bd_C_sf"/>
</dbReference>
<evidence type="ECO:0000256" key="3">
    <source>
        <dbReference type="ARBA" id="ARBA00022598"/>
    </source>
</evidence>
<dbReference type="PANTHER" id="PTHR45527">
    <property type="entry name" value="NONRIBOSOMAL PEPTIDE SYNTHETASE"/>
    <property type="match status" value="1"/>
</dbReference>
<dbReference type="PANTHER" id="PTHR45527:SF11">
    <property type="entry name" value="NONRIBOSOMAL PEPTIDE SYNTHETASE 5"/>
    <property type="match status" value="1"/>
</dbReference>
<evidence type="ECO:0000256" key="1">
    <source>
        <dbReference type="ARBA" id="ARBA00022450"/>
    </source>
</evidence>
<accession>A0A3D8RA64</accession>
<organism evidence="7 8">
    <name type="scientific">Coleophoma cylindrospora</name>
    <dbReference type="NCBI Taxonomy" id="1849047"/>
    <lineage>
        <taxon>Eukaryota</taxon>
        <taxon>Fungi</taxon>
        <taxon>Dikarya</taxon>
        <taxon>Ascomycota</taxon>
        <taxon>Pezizomycotina</taxon>
        <taxon>Leotiomycetes</taxon>
        <taxon>Helotiales</taxon>
        <taxon>Dermateaceae</taxon>
        <taxon>Coleophoma</taxon>
    </lineage>
</organism>
<dbReference type="Proteomes" id="UP000256645">
    <property type="component" value="Unassembled WGS sequence"/>
</dbReference>
<evidence type="ECO:0000313" key="8">
    <source>
        <dbReference type="Proteomes" id="UP000256645"/>
    </source>
</evidence>
<dbReference type="Gene3D" id="3.30.559.30">
    <property type="entry name" value="Nonribosomal peptide synthetase, condensation domain"/>
    <property type="match status" value="2"/>
</dbReference>
<feature type="domain" description="Carrier" evidence="6">
    <location>
        <begin position="1536"/>
        <end position="1614"/>
    </location>
</feature>
<dbReference type="GO" id="GO:0016874">
    <property type="term" value="F:ligase activity"/>
    <property type="evidence" value="ECO:0007669"/>
    <property type="project" value="UniProtKB-KW"/>
</dbReference>
<dbReference type="GO" id="GO:0031177">
    <property type="term" value="F:phosphopantetheine binding"/>
    <property type="evidence" value="ECO:0007669"/>
    <property type="project" value="TreeGrafter"/>
</dbReference>
<dbReference type="PROSITE" id="PS50075">
    <property type="entry name" value="CARRIER"/>
    <property type="match status" value="1"/>
</dbReference>
<dbReference type="SUPFAM" id="SSF47336">
    <property type="entry name" value="ACP-like"/>
    <property type="match status" value="2"/>
</dbReference>
<dbReference type="GO" id="GO:0044550">
    <property type="term" value="P:secondary metabolite biosynthetic process"/>
    <property type="evidence" value="ECO:0007669"/>
    <property type="project" value="TreeGrafter"/>
</dbReference>
<dbReference type="Gene3D" id="3.40.50.12780">
    <property type="entry name" value="N-terminal domain of ligase-like"/>
    <property type="match status" value="2"/>
</dbReference>
<dbReference type="PROSITE" id="PS00012">
    <property type="entry name" value="PHOSPHOPANTETHEINE"/>
    <property type="match status" value="1"/>
</dbReference>
<comment type="caution">
    <text evidence="7">The sequence shown here is derived from an EMBL/GenBank/DDBJ whole genome shotgun (WGS) entry which is preliminary data.</text>
</comment>
<keyword evidence="3" id="KW-0436">Ligase</keyword>
<dbReference type="SUPFAM" id="SSF52777">
    <property type="entry name" value="CoA-dependent acyltransferases"/>
    <property type="match status" value="4"/>
</dbReference>
<feature type="compositionally biased region" description="Polar residues" evidence="5">
    <location>
        <begin position="604"/>
        <end position="620"/>
    </location>
</feature>
<dbReference type="Gene3D" id="1.10.1200.10">
    <property type="entry name" value="ACP-like"/>
    <property type="match status" value="1"/>
</dbReference>
<evidence type="ECO:0000256" key="5">
    <source>
        <dbReference type="SAM" id="MobiDB-lite"/>
    </source>
</evidence>
<evidence type="ECO:0000256" key="4">
    <source>
        <dbReference type="ARBA" id="ARBA00029454"/>
    </source>
</evidence>
<dbReference type="EMBL" id="PDLM01000008">
    <property type="protein sequence ID" value="RDW70942.1"/>
    <property type="molecule type" value="Genomic_DNA"/>
</dbReference>